<dbReference type="SUPFAM" id="SSF52540">
    <property type="entry name" value="P-loop containing nucleoside triphosphate hydrolases"/>
    <property type="match status" value="1"/>
</dbReference>
<feature type="region of interest" description="Disordered" evidence="4">
    <location>
        <begin position="134"/>
        <end position="158"/>
    </location>
</feature>
<dbReference type="GO" id="GO:0019205">
    <property type="term" value="F:nucleobase-containing compound kinase activity"/>
    <property type="evidence" value="ECO:0007669"/>
    <property type="project" value="InterPro"/>
</dbReference>
<evidence type="ECO:0000256" key="4">
    <source>
        <dbReference type="SAM" id="MobiDB-lite"/>
    </source>
</evidence>
<dbReference type="InterPro" id="IPR000850">
    <property type="entry name" value="Adenylat/UMP-CMP_kin"/>
</dbReference>
<dbReference type="GO" id="GO:0005524">
    <property type="term" value="F:ATP binding"/>
    <property type="evidence" value="ECO:0007669"/>
    <property type="project" value="InterPro"/>
</dbReference>
<evidence type="ECO:0008006" key="7">
    <source>
        <dbReference type="Google" id="ProtNLM"/>
    </source>
</evidence>
<dbReference type="Gene3D" id="3.40.50.300">
    <property type="entry name" value="P-loop containing nucleotide triphosphate hydrolases"/>
    <property type="match status" value="1"/>
</dbReference>
<dbReference type="InterPro" id="IPR027417">
    <property type="entry name" value="P-loop_NTPase"/>
</dbReference>
<dbReference type="EMBL" id="JAFHKP010000034">
    <property type="protein sequence ID" value="KAG5468508.1"/>
    <property type="molecule type" value="Genomic_DNA"/>
</dbReference>
<keyword evidence="2" id="KW-0547">Nucleotide-binding</keyword>
<keyword evidence="6" id="KW-1185">Reference proteome</keyword>
<dbReference type="GO" id="GO:0006139">
    <property type="term" value="P:nucleobase-containing compound metabolic process"/>
    <property type="evidence" value="ECO:0007669"/>
    <property type="project" value="InterPro"/>
</dbReference>
<evidence type="ECO:0000313" key="6">
    <source>
        <dbReference type="Proteomes" id="UP000674179"/>
    </source>
</evidence>
<keyword evidence="3" id="KW-0418">Kinase</keyword>
<sequence length="158" mass="17658">MKIVLERPPQGGKTTFALVAKERYGLCYVSTSEAVRNAVYLSNNACSSQLKHLIDNDELIPEPLVVKAVAKATRRPDCINSFILDDFPRTRKQLKLPQDSENVEVDKVVVLEIADRSHRHVSVVGGTTPSWGASITPSTTRRWRRARMTTPASRWSNA</sequence>
<name>A0A836H1Z2_LEIEN</name>
<accession>A0A836H1Z2</accession>
<evidence type="ECO:0000256" key="2">
    <source>
        <dbReference type="ARBA" id="ARBA00022741"/>
    </source>
</evidence>
<dbReference type="AlphaFoldDB" id="A0A836H1Z2"/>
<dbReference type="Proteomes" id="UP000674179">
    <property type="component" value="Chromosome 34"/>
</dbReference>
<dbReference type="PANTHER" id="PTHR23359">
    <property type="entry name" value="NUCLEOTIDE KINASE"/>
    <property type="match status" value="1"/>
</dbReference>
<evidence type="ECO:0000256" key="3">
    <source>
        <dbReference type="ARBA" id="ARBA00022777"/>
    </source>
</evidence>
<comment type="caution">
    <text evidence="5">The sequence shown here is derived from an EMBL/GenBank/DDBJ whole genome shotgun (WGS) entry which is preliminary data.</text>
</comment>
<protein>
    <recommendedName>
        <fullName evidence="7">Adenylate kinase</fullName>
    </recommendedName>
</protein>
<dbReference type="Pfam" id="PF00406">
    <property type="entry name" value="ADK"/>
    <property type="match status" value="1"/>
</dbReference>
<evidence type="ECO:0000313" key="5">
    <source>
        <dbReference type="EMBL" id="KAG5468508.1"/>
    </source>
</evidence>
<gene>
    <name evidence="5" type="ORF">CUR178_01340</name>
</gene>
<organism evidence="5 6">
    <name type="scientific">Leishmania enriettii</name>
    <dbReference type="NCBI Taxonomy" id="5663"/>
    <lineage>
        <taxon>Eukaryota</taxon>
        <taxon>Discoba</taxon>
        <taxon>Euglenozoa</taxon>
        <taxon>Kinetoplastea</taxon>
        <taxon>Metakinetoplastina</taxon>
        <taxon>Trypanosomatida</taxon>
        <taxon>Trypanosomatidae</taxon>
        <taxon>Leishmaniinae</taxon>
        <taxon>Leishmania</taxon>
    </lineage>
</organism>
<dbReference type="RefSeq" id="XP_067689215.1">
    <property type="nucleotide sequence ID" value="XM_067833112.1"/>
</dbReference>
<dbReference type="GeneID" id="94168622"/>
<proteinExistence type="predicted"/>
<reference evidence="5 6" key="1">
    <citation type="submission" date="2021-02" db="EMBL/GenBank/DDBJ databases">
        <title>Leishmania (Mundinia) enrietti genome sequencing and assembly.</title>
        <authorList>
            <person name="Almutairi H."/>
            <person name="Gatherer D."/>
        </authorList>
    </citation>
    <scope>NUCLEOTIDE SEQUENCE [LARGE SCALE GENOMIC DNA]</scope>
    <source>
        <strain evidence="5">CUR178</strain>
    </source>
</reference>
<evidence type="ECO:0000256" key="1">
    <source>
        <dbReference type="ARBA" id="ARBA00022679"/>
    </source>
</evidence>
<keyword evidence="1" id="KW-0808">Transferase</keyword>
<dbReference type="OrthoDB" id="439792at2759"/>
<dbReference type="KEGG" id="lenr:94168622"/>